<evidence type="ECO:0000256" key="3">
    <source>
        <dbReference type="ARBA" id="ARBA00022989"/>
    </source>
</evidence>
<comment type="caution">
    <text evidence="7">The sequence shown here is derived from an EMBL/GenBank/DDBJ whole genome shotgun (WGS) entry which is preliminary data.</text>
</comment>
<dbReference type="Pfam" id="PF00528">
    <property type="entry name" value="BPD_transp_1"/>
    <property type="match status" value="1"/>
</dbReference>
<dbReference type="EMBL" id="JBHSJG010000003">
    <property type="protein sequence ID" value="MFC4986273.1"/>
    <property type="molecule type" value="Genomic_DNA"/>
</dbReference>
<keyword evidence="3 5" id="KW-1133">Transmembrane helix</keyword>
<feature type="transmembrane region" description="Helical" evidence="5">
    <location>
        <begin position="236"/>
        <end position="258"/>
    </location>
</feature>
<dbReference type="PANTHER" id="PTHR42729:SF1">
    <property type="entry name" value="OLIGO_DIPEPTIDE TRANSPORT, PERMEASE PROTEIN (DPPC-2)"/>
    <property type="match status" value="1"/>
</dbReference>
<dbReference type="InterPro" id="IPR035906">
    <property type="entry name" value="MetI-like_sf"/>
</dbReference>
<comment type="similarity">
    <text evidence="5">Belongs to the binding-protein-dependent transport system permease family.</text>
</comment>
<dbReference type="Proteomes" id="UP001595925">
    <property type="component" value="Unassembled WGS sequence"/>
</dbReference>
<feature type="transmembrane region" description="Helical" evidence="5">
    <location>
        <begin position="278"/>
        <end position="300"/>
    </location>
</feature>
<dbReference type="CDD" id="cd06261">
    <property type="entry name" value="TM_PBP2"/>
    <property type="match status" value="1"/>
</dbReference>
<dbReference type="PANTHER" id="PTHR42729">
    <property type="entry name" value="OLIGO/DIPEPTIDE TRANSPORT, PERMEASE PROTEIN (DPPC-2)"/>
    <property type="match status" value="1"/>
</dbReference>
<evidence type="ECO:0000313" key="8">
    <source>
        <dbReference type="Proteomes" id="UP001595925"/>
    </source>
</evidence>
<keyword evidence="5" id="KW-0813">Transport</keyword>
<reference evidence="7 8" key="1">
    <citation type="journal article" date="2019" name="Int. J. Syst. Evol. Microbiol.">
        <title>The Global Catalogue of Microorganisms (GCM) 10K type strain sequencing project: providing services to taxonomists for standard genome sequencing and annotation.</title>
        <authorList>
            <consortium name="The Broad Institute Genomics Platform"/>
            <consortium name="The Broad Institute Genome Sequencing Center for Infectious Disease"/>
            <person name="Wu L."/>
            <person name="Ma J."/>
        </authorList>
    </citation>
    <scope>NUCLEOTIDE SEQUENCE [LARGE SCALE GENOMIC DNA]</scope>
    <source>
        <strain evidence="7 8">CGMCC 1.15824</strain>
    </source>
</reference>
<comment type="subcellular location">
    <subcellularLocation>
        <location evidence="5">Cell membrane</location>
        <topology evidence="5">Multi-pass membrane protein</topology>
    </subcellularLocation>
    <subcellularLocation>
        <location evidence="1">Membrane</location>
        <topology evidence="1">Multi-pass membrane protein</topology>
    </subcellularLocation>
</comment>
<protein>
    <submittedName>
        <fullName evidence="7">ABC transporter permease</fullName>
    </submittedName>
</protein>
<feature type="transmembrane region" description="Helical" evidence="5">
    <location>
        <begin position="143"/>
        <end position="166"/>
    </location>
</feature>
<feature type="transmembrane region" description="Helical" evidence="5">
    <location>
        <begin position="49"/>
        <end position="69"/>
    </location>
</feature>
<dbReference type="SUPFAM" id="SSF161098">
    <property type="entry name" value="MetI-like"/>
    <property type="match status" value="1"/>
</dbReference>
<sequence length="323" mass="35238">MSSSEPHSQVSSFDTVSDIERSRKDRYQDWLSANIVTPMQILLSDRRGAVGLSILTFYLLMGTVGIALIPEPENTGPVLQPAFQNFEHPLGTNRYGADILSQIVHATPGMLQMMLGGAVFSMTVAIAIGTLSGYSGGRIDQALMTLTDSVIAIPGLPLIIVLSIVFTPREPFIVGVVISLPAWAGLARALRSEVLSLREESFIEASQIVGLNTRTILLREIIPNLMPYIVINTVNAARGVIFGSIGLYFLGILPQTFPNWGLMMQRAYNAGSLYTWDTAHWLILPMAAVVILSYGLIMLGQAADKIFNPRLKARYVNSTAEEN</sequence>
<evidence type="ECO:0000256" key="4">
    <source>
        <dbReference type="ARBA" id="ARBA00023136"/>
    </source>
</evidence>
<organism evidence="7 8">
    <name type="scientific">Saliphagus infecundisoli</name>
    <dbReference type="NCBI Taxonomy" id="1849069"/>
    <lineage>
        <taxon>Archaea</taxon>
        <taxon>Methanobacteriati</taxon>
        <taxon>Methanobacteriota</taxon>
        <taxon>Stenosarchaea group</taxon>
        <taxon>Halobacteria</taxon>
        <taxon>Halobacteriales</taxon>
        <taxon>Natrialbaceae</taxon>
        <taxon>Saliphagus</taxon>
    </lineage>
</organism>
<keyword evidence="4 5" id="KW-0472">Membrane</keyword>
<name>A0ABD5Q933_9EURY</name>
<evidence type="ECO:0000256" key="5">
    <source>
        <dbReference type="RuleBase" id="RU363032"/>
    </source>
</evidence>
<accession>A0ABD5Q933</accession>
<feature type="transmembrane region" description="Helical" evidence="5">
    <location>
        <begin position="110"/>
        <end position="131"/>
    </location>
</feature>
<dbReference type="Gene3D" id="1.10.3720.10">
    <property type="entry name" value="MetI-like"/>
    <property type="match status" value="1"/>
</dbReference>
<evidence type="ECO:0000256" key="1">
    <source>
        <dbReference type="ARBA" id="ARBA00004141"/>
    </source>
</evidence>
<evidence type="ECO:0000313" key="7">
    <source>
        <dbReference type="EMBL" id="MFC4986273.1"/>
    </source>
</evidence>
<keyword evidence="8" id="KW-1185">Reference proteome</keyword>
<keyword evidence="2 5" id="KW-0812">Transmembrane</keyword>
<dbReference type="PROSITE" id="PS50928">
    <property type="entry name" value="ABC_TM1"/>
    <property type="match status" value="1"/>
</dbReference>
<dbReference type="RefSeq" id="WP_224829492.1">
    <property type="nucleotide sequence ID" value="NZ_JAIVEF010000013.1"/>
</dbReference>
<dbReference type="AlphaFoldDB" id="A0ABD5Q933"/>
<dbReference type="GO" id="GO:0005886">
    <property type="term" value="C:plasma membrane"/>
    <property type="evidence" value="ECO:0007669"/>
    <property type="project" value="UniProtKB-SubCell"/>
</dbReference>
<feature type="transmembrane region" description="Helical" evidence="5">
    <location>
        <begin position="172"/>
        <end position="190"/>
    </location>
</feature>
<feature type="domain" description="ABC transmembrane type-1" evidence="6">
    <location>
        <begin position="111"/>
        <end position="302"/>
    </location>
</feature>
<proteinExistence type="inferred from homology"/>
<dbReference type="InterPro" id="IPR000515">
    <property type="entry name" value="MetI-like"/>
</dbReference>
<evidence type="ECO:0000259" key="6">
    <source>
        <dbReference type="PROSITE" id="PS50928"/>
    </source>
</evidence>
<gene>
    <name evidence="7" type="ORF">ACFPFO_00485</name>
</gene>
<evidence type="ECO:0000256" key="2">
    <source>
        <dbReference type="ARBA" id="ARBA00022692"/>
    </source>
</evidence>